<dbReference type="EMBL" id="CM039436">
    <property type="protein sequence ID" value="KAI4314629.1"/>
    <property type="molecule type" value="Genomic_DNA"/>
</dbReference>
<evidence type="ECO:0000313" key="1">
    <source>
        <dbReference type="EMBL" id="KAI4314629.1"/>
    </source>
</evidence>
<proteinExistence type="predicted"/>
<organism evidence="1 2">
    <name type="scientific">Bauhinia variegata</name>
    <name type="common">Purple orchid tree</name>
    <name type="synonym">Phanera variegata</name>
    <dbReference type="NCBI Taxonomy" id="167791"/>
    <lineage>
        <taxon>Eukaryota</taxon>
        <taxon>Viridiplantae</taxon>
        <taxon>Streptophyta</taxon>
        <taxon>Embryophyta</taxon>
        <taxon>Tracheophyta</taxon>
        <taxon>Spermatophyta</taxon>
        <taxon>Magnoliopsida</taxon>
        <taxon>eudicotyledons</taxon>
        <taxon>Gunneridae</taxon>
        <taxon>Pentapetalae</taxon>
        <taxon>rosids</taxon>
        <taxon>fabids</taxon>
        <taxon>Fabales</taxon>
        <taxon>Fabaceae</taxon>
        <taxon>Cercidoideae</taxon>
        <taxon>Cercideae</taxon>
        <taxon>Bauhiniinae</taxon>
        <taxon>Bauhinia</taxon>
    </lineage>
</organism>
<gene>
    <name evidence="1" type="ORF">L6164_027517</name>
</gene>
<evidence type="ECO:0000313" key="2">
    <source>
        <dbReference type="Proteomes" id="UP000828941"/>
    </source>
</evidence>
<name>A0ACB9LUT7_BAUVA</name>
<sequence length="284" mass="32055">MANKCTVRSISFPTRSHPSTLRVEEELNKLKNWEATSTSGSVFNGLSLLEELYIRLDDLLNMGSTQQVISRHQGEKFVQELLDGSVRILDICGITRDTMLQMKENVQALHSALRRRKGDSSLEKSIAEYAFFTRKLKKNSNKFIRALKKIESKFGVSPDVDPQLASVVKVLREAIAMNVSVFQSLLSFLAVPVPKANKWFLVARLVHRGVTACEENSENVNELQSVDAALRTLLREGIDAQKLQTAHQRLEALEIVIESFENSLESVFRRLIKTRSSLLNIISQ</sequence>
<accession>A0ACB9LUT7</accession>
<reference evidence="1 2" key="1">
    <citation type="journal article" date="2022" name="DNA Res.">
        <title>Chromosomal-level genome assembly of the orchid tree Bauhinia variegata (Leguminosae; Cercidoideae) supports the allotetraploid origin hypothesis of Bauhinia.</title>
        <authorList>
            <person name="Zhong Y."/>
            <person name="Chen Y."/>
            <person name="Zheng D."/>
            <person name="Pang J."/>
            <person name="Liu Y."/>
            <person name="Luo S."/>
            <person name="Meng S."/>
            <person name="Qian L."/>
            <person name="Wei D."/>
            <person name="Dai S."/>
            <person name="Zhou R."/>
        </authorList>
    </citation>
    <scope>NUCLEOTIDE SEQUENCE [LARGE SCALE GENOMIC DNA]</scope>
    <source>
        <strain evidence="1">BV-YZ2020</strain>
    </source>
</reference>
<protein>
    <submittedName>
        <fullName evidence="1">Uncharacterized protein</fullName>
    </submittedName>
</protein>
<comment type="caution">
    <text evidence="1">The sequence shown here is derived from an EMBL/GenBank/DDBJ whole genome shotgun (WGS) entry which is preliminary data.</text>
</comment>
<dbReference type="Proteomes" id="UP000828941">
    <property type="component" value="Chromosome 11"/>
</dbReference>
<keyword evidence="2" id="KW-1185">Reference proteome</keyword>